<dbReference type="Pfam" id="PF07786">
    <property type="entry name" value="HGSNAT_cat"/>
    <property type="match status" value="1"/>
</dbReference>
<feature type="transmembrane region" description="Helical" evidence="1">
    <location>
        <begin position="281"/>
        <end position="303"/>
    </location>
</feature>
<accession>A0A1I2IH64</accession>
<dbReference type="PANTHER" id="PTHR31061:SF24">
    <property type="entry name" value="LD22376P"/>
    <property type="match status" value="1"/>
</dbReference>
<feature type="transmembrane region" description="Helical" evidence="1">
    <location>
        <begin position="137"/>
        <end position="158"/>
    </location>
</feature>
<feature type="transmembrane region" description="Helical" evidence="1">
    <location>
        <begin position="192"/>
        <end position="209"/>
    </location>
</feature>
<feature type="transmembrane region" description="Helical" evidence="1">
    <location>
        <begin position="250"/>
        <end position="269"/>
    </location>
</feature>
<dbReference type="EMBL" id="FONH01000016">
    <property type="protein sequence ID" value="SFF40978.1"/>
    <property type="molecule type" value="Genomic_DNA"/>
</dbReference>
<proteinExistence type="predicted"/>
<keyword evidence="1" id="KW-0812">Transmembrane</keyword>
<protein>
    <submittedName>
        <fullName evidence="3">Predicted acyltransferase</fullName>
    </submittedName>
</protein>
<sequence>MSSRLASVDALRGCMVAAMLLVNDPGDESHVYAPLAHAAWHGCTPTDLIFPFFLFIVGVSTALAFEPKLAQGAARGQLLRTALIRAARIIALGLAIHLLDILVSPDNHLRIPGVLQRIGLCFAAVSVFALYTGPRSWWAAIATLAIGYWALLLAGGTLEPFANIPDRFDTFVFGHGTYQFDAATGRGHDPEGLLSTLPSLATCLVGLWAGHTLRAGQTRPLIAVGFALAALAWAWSYALPFNKNLWTSSFALWTAGLAMLALWLFHTLVDQRNWPPLGRRFGVNAVAAYAGAETMQTLLPLVLTPEAQAAALNAWATAWSIDPRVTSLAYALAFLCLWWLVVHTLDKRKVYIKL</sequence>
<dbReference type="PANTHER" id="PTHR31061">
    <property type="entry name" value="LD22376P"/>
    <property type="match status" value="1"/>
</dbReference>
<gene>
    <name evidence="3" type="ORF">SAMN02799615_03461</name>
</gene>
<dbReference type="AlphaFoldDB" id="A0A1I2IH64"/>
<feature type="domain" description="Heparan-alpha-glucosaminide N-acetyltransferase catalytic" evidence="2">
    <location>
        <begin position="4"/>
        <end position="215"/>
    </location>
</feature>
<organism evidence="3 4">
    <name type="scientific">Dyella marensis</name>
    <dbReference type="NCBI Taxonomy" id="500610"/>
    <lineage>
        <taxon>Bacteria</taxon>
        <taxon>Pseudomonadati</taxon>
        <taxon>Pseudomonadota</taxon>
        <taxon>Gammaproteobacteria</taxon>
        <taxon>Lysobacterales</taxon>
        <taxon>Rhodanobacteraceae</taxon>
        <taxon>Dyella</taxon>
    </lineage>
</organism>
<dbReference type="STRING" id="500610.SAMN02799615_03461"/>
<evidence type="ECO:0000259" key="2">
    <source>
        <dbReference type="Pfam" id="PF07786"/>
    </source>
</evidence>
<evidence type="ECO:0000313" key="3">
    <source>
        <dbReference type="EMBL" id="SFF40978.1"/>
    </source>
</evidence>
<evidence type="ECO:0000313" key="4">
    <source>
        <dbReference type="Proteomes" id="UP000199477"/>
    </source>
</evidence>
<dbReference type="Proteomes" id="UP000199477">
    <property type="component" value="Unassembled WGS sequence"/>
</dbReference>
<evidence type="ECO:0000256" key="1">
    <source>
        <dbReference type="SAM" id="Phobius"/>
    </source>
</evidence>
<dbReference type="InterPro" id="IPR012429">
    <property type="entry name" value="HGSNAT_cat"/>
</dbReference>
<keyword evidence="3" id="KW-0012">Acyltransferase</keyword>
<feature type="transmembrane region" description="Helical" evidence="1">
    <location>
        <begin position="86"/>
        <end position="103"/>
    </location>
</feature>
<feature type="transmembrane region" description="Helical" evidence="1">
    <location>
        <begin position="109"/>
        <end position="130"/>
    </location>
</feature>
<keyword evidence="4" id="KW-1185">Reference proteome</keyword>
<dbReference type="GO" id="GO:0016746">
    <property type="term" value="F:acyltransferase activity"/>
    <property type="evidence" value="ECO:0007669"/>
    <property type="project" value="UniProtKB-KW"/>
</dbReference>
<keyword evidence="1" id="KW-0472">Membrane</keyword>
<keyword evidence="1" id="KW-1133">Transmembrane helix</keyword>
<feature type="transmembrane region" description="Helical" evidence="1">
    <location>
        <begin position="327"/>
        <end position="345"/>
    </location>
</feature>
<reference evidence="4" key="1">
    <citation type="submission" date="2016-10" db="EMBL/GenBank/DDBJ databases">
        <authorList>
            <person name="Varghese N."/>
            <person name="Submissions S."/>
        </authorList>
    </citation>
    <scope>NUCLEOTIDE SEQUENCE [LARGE SCALE GENOMIC DNA]</scope>
    <source>
        <strain evidence="4">UNC178MFTsu3.1</strain>
    </source>
</reference>
<feature type="transmembrane region" description="Helical" evidence="1">
    <location>
        <begin position="221"/>
        <end position="238"/>
    </location>
</feature>
<keyword evidence="3" id="KW-0808">Transferase</keyword>
<feature type="transmembrane region" description="Helical" evidence="1">
    <location>
        <begin position="48"/>
        <end position="65"/>
    </location>
</feature>
<name>A0A1I2IH64_9GAMM</name>
<dbReference type="RefSeq" id="WP_026635630.1">
    <property type="nucleotide sequence ID" value="NZ_FONH01000016.1"/>
</dbReference>